<name>A0A7X1MCI8_9ACTN</name>
<evidence type="ECO:0000313" key="2">
    <source>
        <dbReference type="EMBL" id="MBC2906489.1"/>
    </source>
</evidence>
<evidence type="ECO:0000313" key="3">
    <source>
        <dbReference type="Proteomes" id="UP000584670"/>
    </source>
</evidence>
<accession>A0A7X1MCI8</accession>
<protein>
    <recommendedName>
        <fullName evidence="4">Aromatic ring-opening dioxygenase LigA</fullName>
    </recommendedName>
</protein>
<keyword evidence="3" id="KW-1185">Reference proteome</keyword>
<feature type="region of interest" description="Disordered" evidence="1">
    <location>
        <begin position="132"/>
        <end position="165"/>
    </location>
</feature>
<dbReference type="AlphaFoldDB" id="A0A7X1MCI8"/>
<dbReference type="Proteomes" id="UP000584670">
    <property type="component" value="Unassembled WGS sequence"/>
</dbReference>
<gene>
    <name evidence="2" type="ORF">H4N64_34130</name>
</gene>
<organism evidence="2 3">
    <name type="scientific">Streptomyces cupreus</name>
    <dbReference type="NCBI Taxonomy" id="2759956"/>
    <lineage>
        <taxon>Bacteria</taxon>
        <taxon>Bacillati</taxon>
        <taxon>Actinomycetota</taxon>
        <taxon>Actinomycetes</taxon>
        <taxon>Kitasatosporales</taxon>
        <taxon>Streptomycetaceae</taxon>
        <taxon>Streptomyces</taxon>
    </lineage>
</organism>
<sequence length="338" mass="37633">MTDDWRQRIDALQEELIRRDDPTAWVREADAVDASLRYPHLALRGPVFGVAVLDPAAGPRWRLLKPVVDPMPQVTRDGLNSHLWFKAKDGTDDPAVRRELLAAVAVLDGEPVNEIEACGVRYRVVRADEFSRGDGENLEPPRPTDPEPAEPSWERPRKHNPGPDVGFVLDPAHDDGPMAGAIRLGLRDFAYSGAHVPAEVYADSERAVGSHPDVVLLPTCFGVVERGTIGWEPSGGLAATPHDARRHLYDGMAEVWAVLHRYDDATRAVYAKAAEEFRALGRADEFSVAERRFRICRVDRMLRMGPDGPEPPRPSDHDEYGPMRIHPQMDEHGTIAHD</sequence>
<evidence type="ECO:0008006" key="4">
    <source>
        <dbReference type="Google" id="ProtNLM"/>
    </source>
</evidence>
<feature type="region of interest" description="Disordered" evidence="1">
    <location>
        <begin position="304"/>
        <end position="338"/>
    </location>
</feature>
<feature type="compositionally biased region" description="Basic and acidic residues" evidence="1">
    <location>
        <begin position="313"/>
        <end position="338"/>
    </location>
</feature>
<dbReference type="RefSeq" id="WP_186286411.1">
    <property type="nucleotide sequence ID" value="NZ_JACMSF010000052.1"/>
</dbReference>
<comment type="caution">
    <text evidence="2">The sequence shown here is derived from an EMBL/GenBank/DDBJ whole genome shotgun (WGS) entry which is preliminary data.</text>
</comment>
<evidence type="ECO:0000256" key="1">
    <source>
        <dbReference type="SAM" id="MobiDB-lite"/>
    </source>
</evidence>
<dbReference type="Pfam" id="PF19379">
    <property type="entry name" value="DUF5954"/>
    <property type="match status" value="1"/>
</dbReference>
<reference evidence="2 3" key="1">
    <citation type="submission" date="2020-08" db="EMBL/GenBank/DDBJ databases">
        <title>Streptomyces sp. PSKA01 genome sequencing and assembly.</title>
        <authorList>
            <person name="Mandal S."/>
            <person name="Maiti P.K."/>
            <person name="Das P."/>
        </authorList>
    </citation>
    <scope>NUCLEOTIDE SEQUENCE [LARGE SCALE GENOMIC DNA]</scope>
    <source>
        <strain evidence="2 3">PSKA01</strain>
    </source>
</reference>
<dbReference type="EMBL" id="JACMSF010000052">
    <property type="protein sequence ID" value="MBC2906489.1"/>
    <property type="molecule type" value="Genomic_DNA"/>
</dbReference>
<dbReference type="InterPro" id="IPR045998">
    <property type="entry name" value="DUF5954"/>
</dbReference>
<proteinExistence type="predicted"/>